<proteinExistence type="predicted"/>
<feature type="region of interest" description="Disordered" evidence="1">
    <location>
        <begin position="110"/>
        <end position="149"/>
    </location>
</feature>
<reference evidence="2 3" key="1">
    <citation type="submission" date="2021-03" db="EMBL/GenBank/DDBJ databases">
        <title>Sequencing the genomes of 1000 actinobacteria strains.</title>
        <authorList>
            <person name="Klenk H.-P."/>
        </authorList>
    </citation>
    <scope>NUCLEOTIDE SEQUENCE [LARGE SCALE GENOMIC DNA]</scope>
    <source>
        <strain evidence="2 3">DSM 16005</strain>
    </source>
</reference>
<name>A0ABS4YZM9_9MICC</name>
<evidence type="ECO:0000256" key="1">
    <source>
        <dbReference type="SAM" id="MobiDB-lite"/>
    </source>
</evidence>
<feature type="compositionally biased region" description="Basic and acidic residues" evidence="1">
    <location>
        <begin position="140"/>
        <end position="149"/>
    </location>
</feature>
<evidence type="ECO:0000313" key="3">
    <source>
        <dbReference type="Proteomes" id="UP000711614"/>
    </source>
</evidence>
<evidence type="ECO:0000313" key="2">
    <source>
        <dbReference type="EMBL" id="MBP2414242.1"/>
    </source>
</evidence>
<comment type="caution">
    <text evidence="2">The sequence shown here is derived from an EMBL/GenBank/DDBJ whole genome shotgun (WGS) entry which is preliminary data.</text>
</comment>
<protein>
    <submittedName>
        <fullName evidence="2">Uncharacterized protein</fullName>
    </submittedName>
</protein>
<gene>
    <name evidence="2" type="ORF">JOF48_003041</name>
</gene>
<sequence>MLGFALGTGTIEWFKHLRPAELGPVAGVQMVLELATLRPRLTALADGSDPLKVQQALAPGMLAFDPADGPVYYVDDHFVPYARAKPVAKGWNTKRRHAGPGRDDTVLVDARAGRSSSAQGTDVRGLQLARRAHPAAGGDRCGRDDPARL</sequence>
<dbReference type="EMBL" id="JAGIOI010000001">
    <property type="protein sequence ID" value="MBP2414242.1"/>
    <property type="molecule type" value="Genomic_DNA"/>
</dbReference>
<organism evidence="2 3">
    <name type="scientific">Arthrobacter stackebrandtii</name>
    <dbReference type="NCBI Taxonomy" id="272161"/>
    <lineage>
        <taxon>Bacteria</taxon>
        <taxon>Bacillati</taxon>
        <taxon>Actinomycetota</taxon>
        <taxon>Actinomycetes</taxon>
        <taxon>Micrococcales</taxon>
        <taxon>Micrococcaceae</taxon>
        <taxon>Arthrobacter</taxon>
    </lineage>
</organism>
<accession>A0ABS4YZM9</accession>
<dbReference type="Proteomes" id="UP000711614">
    <property type="component" value="Unassembled WGS sequence"/>
</dbReference>
<keyword evidence="3" id="KW-1185">Reference proteome</keyword>